<comment type="caution">
    <text evidence="2">The sequence shown here is derived from an EMBL/GenBank/DDBJ whole genome shotgun (WGS) entry which is preliminary data.</text>
</comment>
<dbReference type="InterPro" id="IPR036366">
    <property type="entry name" value="PGBDSf"/>
</dbReference>
<dbReference type="InterPro" id="IPR002477">
    <property type="entry name" value="Peptidoglycan-bd-like"/>
</dbReference>
<evidence type="ECO:0000259" key="1">
    <source>
        <dbReference type="Pfam" id="PF01471"/>
    </source>
</evidence>
<feature type="domain" description="Peptidoglycan binding-like" evidence="1">
    <location>
        <begin position="12"/>
        <end position="67"/>
    </location>
</feature>
<evidence type="ECO:0000313" key="3">
    <source>
        <dbReference type="Proteomes" id="UP000574067"/>
    </source>
</evidence>
<dbReference type="Pfam" id="PF01471">
    <property type="entry name" value="PG_binding_1"/>
    <property type="match status" value="1"/>
</dbReference>
<reference evidence="2 3" key="1">
    <citation type="submission" date="2020-04" db="EMBL/GenBank/DDBJ databases">
        <title>Azohydromonas sp. isolated from soil.</title>
        <authorList>
            <person name="Dahal R.H."/>
        </authorList>
    </citation>
    <scope>NUCLEOTIDE SEQUENCE [LARGE SCALE GENOMIC DNA]</scope>
    <source>
        <strain evidence="2 3">G-1-1-14</strain>
    </source>
</reference>
<dbReference type="AlphaFoldDB" id="A0A848F789"/>
<dbReference type="SUPFAM" id="SSF47090">
    <property type="entry name" value="PGBD-like"/>
    <property type="match status" value="1"/>
</dbReference>
<organism evidence="2 3">
    <name type="scientific">Azohydromonas caseinilytica</name>
    <dbReference type="NCBI Taxonomy" id="2728836"/>
    <lineage>
        <taxon>Bacteria</taxon>
        <taxon>Pseudomonadati</taxon>
        <taxon>Pseudomonadota</taxon>
        <taxon>Betaproteobacteria</taxon>
        <taxon>Burkholderiales</taxon>
        <taxon>Sphaerotilaceae</taxon>
        <taxon>Azohydromonas</taxon>
    </lineage>
</organism>
<name>A0A848F789_9BURK</name>
<dbReference type="EMBL" id="JABBFW010000004">
    <property type="protein sequence ID" value="NML15028.1"/>
    <property type="molecule type" value="Genomic_DNA"/>
</dbReference>
<dbReference type="InterPro" id="IPR036365">
    <property type="entry name" value="PGBD-like_sf"/>
</dbReference>
<dbReference type="Gene3D" id="1.10.101.10">
    <property type="entry name" value="PGBD-like superfamily/PGBD"/>
    <property type="match status" value="1"/>
</dbReference>
<proteinExistence type="predicted"/>
<dbReference type="Proteomes" id="UP000574067">
    <property type="component" value="Unassembled WGS sequence"/>
</dbReference>
<evidence type="ECO:0000313" key="2">
    <source>
        <dbReference type="EMBL" id="NML15028.1"/>
    </source>
</evidence>
<dbReference type="RefSeq" id="WP_169159960.1">
    <property type="nucleotide sequence ID" value="NZ_JABBFW010000004.1"/>
</dbReference>
<keyword evidence="3" id="KW-1185">Reference proteome</keyword>
<sequence>MVLSRRGLLINRDTVKAIQLPLINKGFIPGEVDGIWGRRTIAVVKDFQAAAGLDMGGIVGPKTSAALCGGMTVSPQAPCCPGWLRRKTCSIPKKYWDCLVS</sequence>
<accession>A0A848F789</accession>
<gene>
    <name evidence="2" type="ORF">HHL10_08570</name>
</gene>
<protein>
    <submittedName>
        <fullName evidence="2">Peptidoglycan-binding protein</fullName>
    </submittedName>
</protein>